<dbReference type="EMBL" id="CP097510">
    <property type="protein sequence ID" value="URE36332.1"/>
    <property type="molecule type" value="Genomic_DNA"/>
</dbReference>
<feature type="compositionally biased region" description="Polar residues" evidence="1">
    <location>
        <begin position="1357"/>
        <end position="1382"/>
    </location>
</feature>
<protein>
    <submittedName>
        <fullName evidence="3">PWWP domain</fullName>
    </submittedName>
</protein>
<dbReference type="OrthoDB" id="62853at2759"/>
<accession>A0A9E7HTN2</accession>
<feature type="region of interest" description="Disordered" evidence="1">
    <location>
        <begin position="50"/>
        <end position="72"/>
    </location>
</feature>
<dbReference type="InterPro" id="IPR053063">
    <property type="entry name" value="PWWP_domain_containing_PDP"/>
</dbReference>
<dbReference type="SMART" id="SM00293">
    <property type="entry name" value="PWWP"/>
    <property type="match status" value="1"/>
</dbReference>
<sequence>MQVTCETAEGRIFQGFSYPMTSNSAMEGIGGLDLNVAGDAAEDGNGGCLAGTGDGDSIPREAGNAPSGDQDAMMNAAEDRSVADTGGRGLEIPRGRNEAGLQIMGCSGAARVGEEKQNDAKDEGSNSCLGHGFKGDQNPESNVVEETGNSTAEVETVVDKFEPAESVKTSNEVESTKKFESSFVEKPNSENDLMTGNLVESVIPATEDEADESRLVAEDESGGHVRKRSEVMETQIVIESAKTMDALDLNEVEGVKDLFIDIKANVGGENENGLKNENGVVLVEEDSSHEEKEQTTSNVAIFCDSVGSHILSEDDSRCSHDLSVGADHADCAAENVATLASAAFDMDKGKRLVDASDPGAIQVEVSECSNQTAASKGHSSCTDKKFIVVGWLQPEKGTVDCVSGERQKRSCDDEKSEAVFVNVGCLSGSKSSMNQTGVEADNLEGMQDQGNVKGGAVEISDKSEPARCGVSCLENVSHVTKHDFVDGHIDATEINLGSDALDSGCAMKAAEADPPVAFVKVDTESLEGTPDERRAQVDVMEMSSGINLPGHSLSIAKQNKSFLNEVVNHTVADSHLHATEGVVGPGTTDQNEAMILKSSVITSERADVLTLEVSQDKESQELDGKTVVGDLSTLDNDQGRSSVLELPLVPGESLVNASPDVDGNDDQEMVVDEQENSRGTDKQTVKHAAARPGISIKDKDQHTLYYVPYKDEDDFSTSDLVWGKVKSHPWWPGQICDPSDASDLALKYQKKDNFLVAYFGDKTFAWCDVSQLKHFETFFSQMEKQSSSDVFVGAVQGALDELSRRIGLGMTCFCFRQGANASTSYQKVENSGIREGSNGYTLHRSAILSYFQPGRLLGYVKTLAKFSYGRTNKLELVMANAQLKAFYRSKVYPKLSSFQFDNGLTESCTDIPHSKSNRTYEVTIEQSNPTLSDLVFGKRRSRERGSYFNKQKHILEDGKKQKSLSELMEAEYCQFANGAKLESGMRDVESVPISSSKRHKVTDTDSSDSGSGKKKRLDSLGDLEIKQPSPPISGSFKIGECIRRVASQLTGSSPILKSHNETSMKNVSKNDSIFDMFVSDGFSHHIMHSPKVRIDISEDYSSPDEMLSQLCLVGRNPIKGYSFLSTIISFFTEFRDYCVSSSACQKKHPEKSGGRKGRKRKVDIQSAFSEMTELDHMQDSYWSDLVSYNSPAKSKEAHTCSQRKRRGTSGKTSTPTLVSILQGTEHLQVGTVSPNVRQAPPTDRSVISIEEKIVEECTPTALILNFSGSKSLPSETDLIRVFSRYGPLKEAATEVQRKNNRVKVVFKRRADAEIAFSSAGKYSIFGPSLLSYRIRYLPSTPDISPVTKLPDKRDSSLVESSNLDIPDNLHSSTSSAPNTNLQDKSDAALTESSNTTIPGDLHSSKSNSSRDTNLRVKK</sequence>
<proteinExistence type="predicted"/>
<dbReference type="CDD" id="cd05162">
    <property type="entry name" value="PWWP"/>
    <property type="match status" value="1"/>
</dbReference>
<evidence type="ECO:0000259" key="2">
    <source>
        <dbReference type="PROSITE" id="PS50812"/>
    </source>
</evidence>
<dbReference type="PANTHER" id="PTHR42851">
    <property type="entry name" value="ALDOLASE-RELATED"/>
    <property type="match status" value="1"/>
</dbReference>
<name>A0A9E7HTN2_9LILI</name>
<feature type="compositionally biased region" description="Basic and acidic residues" evidence="1">
    <location>
        <begin position="112"/>
        <end position="124"/>
    </location>
</feature>
<keyword evidence="4" id="KW-1185">Reference proteome</keyword>
<evidence type="ECO:0000313" key="3">
    <source>
        <dbReference type="EMBL" id="URE36332.1"/>
    </source>
</evidence>
<feature type="region of interest" description="Disordered" evidence="1">
    <location>
        <begin position="112"/>
        <end position="153"/>
    </location>
</feature>
<dbReference type="Proteomes" id="UP001055439">
    <property type="component" value="Chromosome 8"/>
</dbReference>
<feature type="region of interest" description="Disordered" evidence="1">
    <location>
        <begin position="986"/>
        <end position="1028"/>
    </location>
</feature>
<feature type="region of interest" description="Disordered" evidence="1">
    <location>
        <begin position="1194"/>
        <end position="1215"/>
    </location>
</feature>
<reference evidence="3" key="1">
    <citation type="submission" date="2022-05" db="EMBL/GenBank/DDBJ databases">
        <title>The Musa troglodytarum L. genome provides insights into the mechanism of non-climacteric behaviour and enrichment of carotenoids.</title>
        <authorList>
            <person name="Wang J."/>
        </authorList>
    </citation>
    <scope>NUCLEOTIDE SEQUENCE</scope>
    <source>
        <tissue evidence="3">Leaf</tissue>
    </source>
</reference>
<dbReference type="Pfam" id="PF00855">
    <property type="entry name" value="PWWP"/>
    <property type="match status" value="1"/>
</dbReference>
<feature type="compositionally biased region" description="Basic and acidic residues" evidence="1">
    <location>
        <begin position="212"/>
        <end position="226"/>
    </location>
</feature>
<evidence type="ECO:0000313" key="4">
    <source>
        <dbReference type="Proteomes" id="UP001055439"/>
    </source>
</evidence>
<organism evidence="3 4">
    <name type="scientific">Musa troglodytarum</name>
    <name type="common">fe'i banana</name>
    <dbReference type="NCBI Taxonomy" id="320322"/>
    <lineage>
        <taxon>Eukaryota</taxon>
        <taxon>Viridiplantae</taxon>
        <taxon>Streptophyta</taxon>
        <taxon>Embryophyta</taxon>
        <taxon>Tracheophyta</taxon>
        <taxon>Spermatophyta</taxon>
        <taxon>Magnoliopsida</taxon>
        <taxon>Liliopsida</taxon>
        <taxon>Zingiberales</taxon>
        <taxon>Musaceae</taxon>
        <taxon>Musa</taxon>
    </lineage>
</organism>
<dbReference type="PROSITE" id="PS50812">
    <property type="entry name" value="PWWP"/>
    <property type="match status" value="1"/>
</dbReference>
<dbReference type="Gene3D" id="2.30.30.140">
    <property type="match status" value="1"/>
</dbReference>
<dbReference type="SUPFAM" id="SSF63748">
    <property type="entry name" value="Tudor/PWWP/MBT"/>
    <property type="match status" value="1"/>
</dbReference>
<evidence type="ECO:0000256" key="1">
    <source>
        <dbReference type="SAM" id="MobiDB-lite"/>
    </source>
</evidence>
<dbReference type="PANTHER" id="PTHR42851:SF4">
    <property type="entry name" value="PWWP DOMAIN-CONTAINING PROTEIN"/>
    <property type="match status" value="1"/>
</dbReference>
<feature type="region of interest" description="Disordered" evidence="1">
    <location>
        <begin position="1343"/>
        <end position="1418"/>
    </location>
</feature>
<feature type="domain" description="PWWP" evidence="2">
    <location>
        <begin position="717"/>
        <end position="778"/>
    </location>
</feature>
<gene>
    <name evidence="3" type="ORF">MUK42_17285</name>
</gene>
<feature type="region of interest" description="Disordered" evidence="1">
    <location>
        <begin position="207"/>
        <end position="226"/>
    </location>
</feature>
<dbReference type="InterPro" id="IPR000313">
    <property type="entry name" value="PWWP_dom"/>
</dbReference>